<evidence type="ECO:0000256" key="2">
    <source>
        <dbReference type="SAM" id="Phobius"/>
    </source>
</evidence>
<feature type="domain" description="Glycosyltransferase 2-like" evidence="3">
    <location>
        <begin position="5"/>
        <end position="144"/>
    </location>
</feature>
<sequence length="277" mass="31987">MPRVSAFVTTFNDEETIGACLDSLKWADEIVLLDSFSTDRTIEIARQYTDCIYQHKFLGYGRQKQSALDKCTCDWVLFLDSDEMLPLPLQAEIQLVMRSEPSVDGYEIPRREQLFWRMASPNTRHNHFLRLFRRSKVKFNTIPVHAGPELDGRSAKLREQFFHFGERSIHEKVEKVNGYSTGLVNFRAGQGRTASPWAMLYYPPFTFLRQYIQKRHYLNGWAGFIASVCMAFYSFMKCAKAYESVCRERYGSTLLPDECPRLEAPQTAEPAQVTSAA</sequence>
<protein>
    <submittedName>
        <fullName evidence="4">Glycosyltransferase involved in cell wall bisynthesis</fullName>
    </submittedName>
</protein>
<keyword evidence="4" id="KW-0808">Transferase</keyword>
<dbReference type="CDD" id="cd02511">
    <property type="entry name" value="Beta4Glucosyltransferase"/>
    <property type="match status" value="1"/>
</dbReference>
<dbReference type="RefSeq" id="WP_092047271.1">
    <property type="nucleotide sequence ID" value="NZ_FOQD01000001.1"/>
</dbReference>
<accession>A0A1I3B8M7</accession>
<dbReference type="Pfam" id="PF00535">
    <property type="entry name" value="Glycos_transf_2"/>
    <property type="match status" value="1"/>
</dbReference>
<dbReference type="GO" id="GO:0016740">
    <property type="term" value="F:transferase activity"/>
    <property type="evidence" value="ECO:0007669"/>
    <property type="project" value="UniProtKB-KW"/>
</dbReference>
<comment type="similarity">
    <text evidence="1">Belongs to the glycosyltransferase 2 family. WaaE/KdtX subfamily.</text>
</comment>
<dbReference type="PANTHER" id="PTHR43630">
    <property type="entry name" value="POLY-BETA-1,6-N-ACETYL-D-GLUCOSAMINE SYNTHASE"/>
    <property type="match status" value="1"/>
</dbReference>
<feature type="transmembrane region" description="Helical" evidence="2">
    <location>
        <begin position="217"/>
        <end position="236"/>
    </location>
</feature>
<organism evidence="4 5">
    <name type="scientific">Planctomicrobium piriforme</name>
    <dbReference type="NCBI Taxonomy" id="1576369"/>
    <lineage>
        <taxon>Bacteria</taxon>
        <taxon>Pseudomonadati</taxon>
        <taxon>Planctomycetota</taxon>
        <taxon>Planctomycetia</taxon>
        <taxon>Planctomycetales</taxon>
        <taxon>Planctomycetaceae</taxon>
        <taxon>Planctomicrobium</taxon>
    </lineage>
</organism>
<dbReference type="PANTHER" id="PTHR43630:SF2">
    <property type="entry name" value="GLYCOSYLTRANSFERASE"/>
    <property type="match status" value="1"/>
</dbReference>
<keyword evidence="2" id="KW-0472">Membrane</keyword>
<evidence type="ECO:0000259" key="3">
    <source>
        <dbReference type="Pfam" id="PF00535"/>
    </source>
</evidence>
<keyword evidence="2" id="KW-1133">Transmembrane helix</keyword>
<dbReference type="Proteomes" id="UP000199518">
    <property type="component" value="Unassembled WGS sequence"/>
</dbReference>
<evidence type="ECO:0000313" key="5">
    <source>
        <dbReference type="Proteomes" id="UP000199518"/>
    </source>
</evidence>
<dbReference type="EMBL" id="FOQD01000001">
    <property type="protein sequence ID" value="SFH58624.1"/>
    <property type="molecule type" value="Genomic_DNA"/>
</dbReference>
<evidence type="ECO:0000256" key="1">
    <source>
        <dbReference type="ARBA" id="ARBA00038494"/>
    </source>
</evidence>
<dbReference type="OrthoDB" id="9815923at2"/>
<keyword evidence="2" id="KW-0812">Transmembrane</keyword>
<dbReference type="InterPro" id="IPR029044">
    <property type="entry name" value="Nucleotide-diphossugar_trans"/>
</dbReference>
<dbReference type="Gene3D" id="3.90.550.10">
    <property type="entry name" value="Spore Coat Polysaccharide Biosynthesis Protein SpsA, Chain A"/>
    <property type="match status" value="1"/>
</dbReference>
<reference evidence="5" key="1">
    <citation type="submission" date="2016-10" db="EMBL/GenBank/DDBJ databases">
        <authorList>
            <person name="Varghese N."/>
            <person name="Submissions S."/>
        </authorList>
    </citation>
    <scope>NUCLEOTIDE SEQUENCE [LARGE SCALE GENOMIC DNA]</scope>
    <source>
        <strain evidence="5">DSM 26348</strain>
    </source>
</reference>
<dbReference type="InterPro" id="IPR001173">
    <property type="entry name" value="Glyco_trans_2-like"/>
</dbReference>
<gene>
    <name evidence="4" type="ORF">SAMN05421753_101303</name>
</gene>
<name>A0A1I3B8M7_9PLAN</name>
<keyword evidence="5" id="KW-1185">Reference proteome</keyword>
<dbReference type="AlphaFoldDB" id="A0A1I3B8M7"/>
<evidence type="ECO:0000313" key="4">
    <source>
        <dbReference type="EMBL" id="SFH58624.1"/>
    </source>
</evidence>
<dbReference type="SUPFAM" id="SSF53448">
    <property type="entry name" value="Nucleotide-diphospho-sugar transferases"/>
    <property type="match status" value="1"/>
</dbReference>
<dbReference type="STRING" id="1576369.SAMN05421753_101303"/>
<proteinExistence type="inferred from homology"/>